<comment type="caution">
    <text evidence="2">The sequence shown here is derived from an EMBL/GenBank/DDBJ whole genome shotgun (WGS) entry which is preliminary data.</text>
</comment>
<proteinExistence type="predicted"/>
<reference evidence="2 3" key="1">
    <citation type="submission" date="2024-02" db="EMBL/GenBank/DDBJ databases">
        <title>Identification of pathogenicity and growth-promoting function of Pseudomonas putida variant.</title>
        <authorList>
            <person name="Sun J."/>
        </authorList>
    </citation>
    <scope>NUCLEOTIDE SEQUENCE [LARGE SCALE GENOMIC DNA]</scope>
    <source>
        <strain evidence="2 3">A03</strain>
    </source>
</reference>
<evidence type="ECO:0008006" key="4">
    <source>
        <dbReference type="Google" id="ProtNLM"/>
    </source>
</evidence>
<dbReference type="Proteomes" id="UP001380290">
    <property type="component" value="Unassembled WGS sequence"/>
</dbReference>
<evidence type="ECO:0000313" key="3">
    <source>
        <dbReference type="Proteomes" id="UP001380290"/>
    </source>
</evidence>
<gene>
    <name evidence="2" type="ORF">V7S98_14745</name>
</gene>
<dbReference type="EMBL" id="JBBHLC010000040">
    <property type="protein sequence ID" value="MEJ5864483.1"/>
    <property type="molecule type" value="Genomic_DNA"/>
</dbReference>
<protein>
    <recommendedName>
        <fullName evidence="4">DUF1311 domain-containing protein</fullName>
    </recommendedName>
</protein>
<organism evidence="2 3">
    <name type="scientific">Pseudomonas farsensis</name>
    <dbReference type="NCBI Taxonomy" id="2745492"/>
    <lineage>
        <taxon>Bacteria</taxon>
        <taxon>Pseudomonadati</taxon>
        <taxon>Pseudomonadota</taxon>
        <taxon>Gammaproteobacteria</taxon>
        <taxon>Pseudomonadales</taxon>
        <taxon>Pseudomonadaceae</taxon>
        <taxon>Pseudomonas</taxon>
    </lineage>
</organism>
<feature type="chain" id="PRO_5045923201" description="DUF1311 domain-containing protein" evidence="1">
    <location>
        <begin position="23"/>
        <end position="114"/>
    </location>
</feature>
<keyword evidence="3" id="KW-1185">Reference proteome</keyword>
<evidence type="ECO:0000256" key="1">
    <source>
        <dbReference type="SAM" id="SignalP"/>
    </source>
</evidence>
<sequence>MKSAMRPLVWLAASLFLSVAQADEPAEPLISNCQALVKIYQTRDEQRLLAGVSTSVSDALRAGWCKGVLDEYRRSYTCATNDWFTQAQKIAATSVALDEGMSNVEGLLEKSCAQ</sequence>
<accession>A0ABU8QUY6</accession>
<feature type="signal peptide" evidence="1">
    <location>
        <begin position="1"/>
        <end position="22"/>
    </location>
</feature>
<keyword evidence="1" id="KW-0732">Signal</keyword>
<evidence type="ECO:0000313" key="2">
    <source>
        <dbReference type="EMBL" id="MEJ5864483.1"/>
    </source>
</evidence>
<name>A0ABU8QUY6_9PSED</name>
<dbReference type="RefSeq" id="WP_339599723.1">
    <property type="nucleotide sequence ID" value="NZ_JBBHLC010000040.1"/>
</dbReference>